<dbReference type="GO" id="GO:0033617">
    <property type="term" value="P:mitochondrial respiratory chain complex IV assembly"/>
    <property type="evidence" value="ECO:0007669"/>
    <property type="project" value="TreeGrafter"/>
</dbReference>
<accession>A0A448YH56</accession>
<sequence>MGFFFSSQESKEPPNRSKREKCWESRDIFFQCLDRINVVDPLRNDTQKLVKKECGTEDKQFQKDCVASWVKYFKQKRPFDKKKERILNEAKEEGAEVVQLPGYRK</sequence>
<protein>
    <submittedName>
        <fullName evidence="9">DEKNAAC101211</fullName>
    </submittedName>
</protein>
<dbReference type="InterPro" id="IPR036549">
    <property type="entry name" value="CX6/COA6-like_sf"/>
</dbReference>
<dbReference type="AlphaFoldDB" id="A0A448YH56"/>
<dbReference type="GO" id="GO:0005758">
    <property type="term" value="C:mitochondrial intermembrane space"/>
    <property type="evidence" value="ECO:0007669"/>
    <property type="project" value="UniProtKB-SubCell"/>
</dbReference>
<comment type="similarity">
    <text evidence="4">Belongs to the cytochrome c oxidase subunit 6B family.</text>
</comment>
<dbReference type="PANTHER" id="PTHR47677">
    <property type="entry name" value="CYTOCHROME C OXIDASE ASSEMBLY FACTOR 6"/>
    <property type="match status" value="1"/>
</dbReference>
<evidence type="ECO:0000256" key="7">
    <source>
        <dbReference type="ARBA" id="ARBA00023157"/>
    </source>
</evidence>
<dbReference type="Gene3D" id="1.10.10.140">
    <property type="entry name" value="Cytochrome c oxidase, subunit VIb"/>
    <property type="match status" value="1"/>
</dbReference>
<name>A0A448YH56_BRENA</name>
<dbReference type="STRING" id="13370.A0A448YH56"/>
<evidence type="ECO:0000256" key="6">
    <source>
        <dbReference type="ARBA" id="ARBA00023128"/>
    </source>
</evidence>
<dbReference type="Proteomes" id="UP000290900">
    <property type="component" value="Unassembled WGS sequence"/>
</dbReference>
<dbReference type="InterPro" id="IPR048280">
    <property type="entry name" value="COX6B-like"/>
</dbReference>
<keyword evidence="10" id="KW-1185">Reference proteome</keyword>
<evidence type="ECO:0000256" key="5">
    <source>
        <dbReference type="ARBA" id="ARBA00022490"/>
    </source>
</evidence>
<dbReference type="EMBL" id="CAACVR010000003">
    <property type="protein sequence ID" value="VEU20250.1"/>
    <property type="molecule type" value="Genomic_DNA"/>
</dbReference>
<keyword evidence="5" id="KW-0963">Cytoplasm</keyword>
<keyword evidence="7" id="KW-1015">Disulfide bond</keyword>
<evidence type="ECO:0000256" key="2">
    <source>
        <dbReference type="ARBA" id="ARBA00004496"/>
    </source>
</evidence>
<reference evidence="9 10" key="1">
    <citation type="submission" date="2018-12" db="EMBL/GenBank/DDBJ databases">
        <authorList>
            <person name="Tiukova I."/>
            <person name="Dainat J."/>
        </authorList>
    </citation>
    <scope>NUCLEOTIDE SEQUENCE [LARGE SCALE GENOMIC DNA]</scope>
</reference>
<gene>
    <name evidence="9" type="ORF">BRENAR_LOCUS985</name>
</gene>
<evidence type="ECO:0000256" key="4">
    <source>
        <dbReference type="ARBA" id="ARBA00006425"/>
    </source>
</evidence>
<dbReference type="PANTHER" id="PTHR47677:SF1">
    <property type="entry name" value="CYTOCHROME C OXIDASE ASSEMBLY FACTOR 6"/>
    <property type="match status" value="1"/>
</dbReference>
<dbReference type="Pfam" id="PF02297">
    <property type="entry name" value="COX6B"/>
    <property type="match status" value="1"/>
</dbReference>
<dbReference type="InterPro" id="IPR048281">
    <property type="entry name" value="COA6_fun"/>
</dbReference>
<comment type="subcellular location">
    <subcellularLocation>
        <location evidence="2">Cytoplasm</location>
    </subcellularLocation>
    <subcellularLocation>
        <location evidence="3">Mitochondrion intermembrane space</location>
    </subcellularLocation>
    <subcellularLocation>
        <location evidence="1">Nucleus</location>
    </subcellularLocation>
</comment>
<evidence type="ECO:0000256" key="8">
    <source>
        <dbReference type="ARBA" id="ARBA00023242"/>
    </source>
</evidence>
<keyword evidence="6" id="KW-0496">Mitochondrion</keyword>
<dbReference type="InParanoid" id="A0A448YH56"/>
<evidence type="ECO:0000256" key="1">
    <source>
        <dbReference type="ARBA" id="ARBA00004123"/>
    </source>
</evidence>
<evidence type="ECO:0000313" key="10">
    <source>
        <dbReference type="Proteomes" id="UP000290900"/>
    </source>
</evidence>
<dbReference type="OrthoDB" id="5545577at2759"/>
<keyword evidence="8" id="KW-0539">Nucleus</keyword>
<dbReference type="GO" id="GO:0005634">
    <property type="term" value="C:nucleus"/>
    <property type="evidence" value="ECO:0007669"/>
    <property type="project" value="UniProtKB-SubCell"/>
</dbReference>
<proteinExistence type="inferred from homology"/>
<dbReference type="FunCoup" id="A0A448YH56">
    <property type="interactions" value="179"/>
</dbReference>
<organism evidence="9 10">
    <name type="scientific">Brettanomyces naardenensis</name>
    <name type="common">Yeast</name>
    <dbReference type="NCBI Taxonomy" id="13370"/>
    <lineage>
        <taxon>Eukaryota</taxon>
        <taxon>Fungi</taxon>
        <taxon>Dikarya</taxon>
        <taxon>Ascomycota</taxon>
        <taxon>Saccharomycotina</taxon>
        <taxon>Pichiomycetes</taxon>
        <taxon>Pichiales</taxon>
        <taxon>Pichiaceae</taxon>
        <taxon>Brettanomyces</taxon>
    </lineage>
</organism>
<dbReference type="FunFam" id="1.10.10.140:FF:000003">
    <property type="entry name" value="Cytochrome c oxidase assembly factor 6"/>
    <property type="match status" value="1"/>
</dbReference>
<dbReference type="SUPFAM" id="SSF47694">
    <property type="entry name" value="Cytochrome c oxidase subunit h"/>
    <property type="match status" value="1"/>
</dbReference>
<evidence type="ECO:0000256" key="3">
    <source>
        <dbReference type="ARBA" id="ARBA00004569"/>
    </source>
</evidence>
<evidence type="ECO:0000313" key="9">
    <source>
        <dbReference type="EMBL" id="VEU20250.1"/>
    </source>
</evidence>